<evidence type="ECO:0000313" key="3">
    <source>
        <dbReference type="Proteomes" id="UP000018211"/>
    </source>
</evidence>
<dbReference type="InterPro" id="IPR044855">
    <property type="entry name" value="CoA-Trfase_III_dom3_sf"/>
</dbReference>
<dbReference type="AlphaFoldDB" id="A0AAV2VNP6"/>
<dbReference type="RefSeq" id="WP_022611464.1">
    <property type="nucleotide sequence ID" value="NZ_LK391965.1"/>
</dbReference>
<dbReference type="SUPFAM" id="SSF89796">
    <property type="entry name" value="CoA-transferase family III (CaiB/BaiF)"/>
    <property type="match status" value="1"/>
</dbReference>
<proteinExistence type="predicted"/>
<sequence>MENSNSNKGPLQGIKVLDLTIAMAGPLCTQRLGEMGADIIKIEAPGGGDFSRHAPMADVTKFGDATCYVTLNQNKRSLVMDLKSEEGRNALYRLVKQADVLVQNFRPRVAKKLGIDFESLSAINPSLVVGSISGYGSEGPMKDRPGQDLLLQAFTGLTMHGGREDGLPMPSPLYMVDVTASHMLCEGVLAALIARSRTQVGEEVSVTMMGAIMEMQCQEIATWFASYTPPKRSKAPHVSIYQEPPYGIYQCQFGYFAIAQADLSVLAQALEKPELETLKSQRPSQSDIDDMCEWRDQIYFLVADTLKTRSAQDWDELLTPLGVWCNVVNSYEEFLSHPQTAPHITTIEHPIGGKYKAVSPAIRFGEKSRSDLTHAPLYGEHSVEVLTEFGFSKEETQTLLEQQVIHANK</sequence>
<name>A0AAV2VNP6_9VIBR</name>
<dbReference type="InterPro" id="IPR023606">
    <property type="entry name" value="CoA-Trfase_III_dom_1_sf"/>
</dbReference>
<organism evidence="2 3">
    <name type="scientific">Vibrio nigripulchritudo SOn1</name>
    <dbReference type="NCBI Taxonomy" id="1238450"/>
    <lineage>
        <taxon>Bacteria</taxon>
        <taxon>Pseudomonadati</taxon>
        <taxon>Pseudomonadota</taxon>
        <taxon>Gammaproteobacteria</taxon>
        <taxon>Vibrionales</taxon>
        <taxon>Vibrionaceae</taxon>
        <taxon>Vibrio</taxon>
    </lineage>
</organism>
<reference evidence="2 3" key="1">
    <citation type="journal article" date="2013" name="ISME J.">
        <title>Comparative genomics of pathogenic lineages of Vibrio nigripulchritudo identifies virulence-associated traits.</title>
        <authorList>
            <person name="Goudenege D."/>
            <person name="Labreuche Y."/>
            <person name="Krin E."/>
            <person name="Ansquer D."/>
            <person name="Mangenot S."/>
            <person name="Calteau A."/>
            <person name="Medigue C."/>
            <person name="Mazel D."/>
            <person name="Polz M.F."/>
            <person name="Le Roux F."/>
        </authorList>
    </citation>
    <scope>NUCLEOTIDE SEQUENCE [LARGE SCALE GENOMIC DNA]</scope>
    <source>
        <strain evidence="2 3">SOn1</strain>
    </source>
</reference>
<dbReference type="InterPro" id="IPR003673">
    <property type="entry name" value="CoA-Trfase_fam_III"/>
</dbReference>
<protein>
    <submittedName>
        <fullName evidence="2">Formyl-CoA oxalate CoA-transferase</fullName>
        <ecNumber evidence="2">2.8.3.16</ecNumber>
    </submittedName>
</protein>
<comment type="caution">
    <text evidence="2">The sequence shown here is derived from an EMBL/GenBank/DDBJ whole genome shotgun (WGS) entry which is preliminary data.</text>
</comment>
<dbReference type="Gene3D" id="3.40.50.10540">
    <property type="entry name" value="Crotonobetainyl-coa:carnitine coa-transferase, domain 1"/>
    <property type="match status" value="1"/>
</dbReference>
<keyword evidence="1 2" id="KW-0808">Transferase</keyword>
<evidence type="ECO:0000313" key="2">
    <source>
        <dbReference type="EMBL" id="CCO46274.1"/>
    </source>
</evidence>
<accession>A0AAV2VNP6</accession>
<dbReference type="Gene3D" id="3.30.1540.10">
    <property type="entry name" value="formyl-coa transferase, domain 3"/>
    <property type="match status" value="1"/>
</dbReference>
<dbReference type="PANTHER" id="PTHR48207:SF4">
    <property type="entry name" value="BLL6097 PROTEIN"/>
    <property type="match status" value="1"/>
</dbReference>
<dbReference type="PANTHER" id="PTHR48207">
    <property type="entry name" value="SUCCINATE--HYDROXYMETHYLGLUTARATE COA-TRANSFERASE"/>
    <property type="match status" value="1"/>
</dbReference>
<dbReference type="Pfam" id="PF02515">
    <property type="entry name" value="CoA_transf_3"/>
    <property type="match status" value="1"/>
</dbReference>
<dbReference type="EMBL" id="CAOF01000082">
    <property type="protein sequence ID" value="CCO46274.1"/>
    <property type="molecule type" value="Genomic_DNA"/>
</dbReference>
<dbReference type="EC" id="2.8.3.16" evidence="2"/>
<dbReference type="GO" id="GO:0033608">
    <property type="term" value="F:formyl-CoA transferase activity"/>
    <property type="evidence" value="ECO:0007669"/>
    <property type="project" value="UniProtKB-EC"/>
</dbReference>
<dbReference type="Proteomes" id="UP000018211">
    <property type="component" value="Unassembled WGS sequence"/>
</dbReference>
<dbReference type="InterPro" id="IPR050483">
    <property type="entry name" value="CoA-transferase_III_domain"/>
</dbReference>
<gene>
    <name evidence="2" type="ORF">VIBNISOn1_1720074</name>
</gene>
<evidence type="ECO:0000256" key="1">
    <source>
        <dbReference type="ARBA" id="ARBA00022679"/>
    </source>
</evidence>